<evidence type="ECO:0000313" key="2">
    <source>
        <dbReference type="Proteomes" id="UP000245934"/>
    </source>
</evidence>
<proteinExistence type="predicted"/>
<dbReference type="OrthoDB" id="117382at2157"/>
<evidence type="ECO:0000313" key="1">
    <source>
        <dbReference type="EMBL" id="PWR70798.1"/>
    </source>
</evidence>
<protein>
    <recommendedName>
        <fullName evidence="3">IPT/TIG domain-containing protein</fullName>
    </recommendedName>
</protein>
<evidence type="ECO:0008006" key="3">
    <source>
        <dbReference type="Google" id="ProtNLM"/>
    </source>
</evidence>
<keyword evidence="2" id="KW-1185">Reference proteome</keyword>
<dbReference type="GeneID" id="97608202"/>
<comment type="caution">
    <text evidence="1">The sequence shown here is derived from an EMBL/GenBank/DDBJ whole genome shotgun (WGS) entry which is preliminary data.</text>
</comment>
<dbReference type="Proteomes" id="UP000245934">
    <property type="component" value="Unassembled WGS sequence"/>
</dbReference>
<accession>A0A2V2N2Q4</accession>
<reference evidence="1 2" key="1">
    <citation type="submission" date="2018-05" db="EMBL/GenBank/DDBJ databases">
        <title>Draft genome of Methanospirillum stamsii Pt1.</title>
        <authorList>
            <person name="Dueholm M.S."/>
            <person name="Nielsen P.H."/>
            <person name="Bakmann L.F."/>
            <person name="Otzen D.E."/>
        </authorList>
    </citation>
    <scope>NUCLEOTIDE SEQUENCE [LARGE SCALE GENOMIC DNA]</scope>
    <source>
        <strain evidence="1 2">Pt1</strain>
    </source>
</reference>
<gene>
    <name evidence="1" type="ORF">DLD82_15005</name>
</gene>
<dbReference type="AlphaFoldDB" id="A0A2V2N2Q4"/>
<name>A0A2V2N2Q4_9EURY</name>
<dbReference type="RefSeq" id="WP_109941932.1">
    <property type="nucleotide sequence ID" value="NZ_CP176366.1"/>
</dbReference>
<organism evidence="1 2">
    <name type="scientific">Methanospirillum stamsii</name>
    <dbReference type="NCBI Taxonomy" id="1277351"/>
    <lineage>
        <taxon>Archaea</taxon>
        <taxon>Methanobacteriati</taxon>
        <taxon>Methanobacteriota</taxon>
        <taxon>Stenosarchaea group</taxon>
        <taxon>Methanomicrobia</taxon>
        <taxon>Methanomicrobiales</taxon>
        <taxon>Methanospirillaceae</taxon>
        <taxon>Methanospirillum</taxon>
    </lineage>
</organism>
<dbReference type="EMBL" id="QGMZ01000039">
    <property type="protein sequence ID" value="PWR70798.1"/>
    <property type="molecule type" value="Genomic_DNA"/>
</dbReference>
<sequence length="444" mass="48773">MKPMYAKCNSKKERKYIAVFFSLLILLILPVNGTVTEQENGIIFNGPFFENYGQGFSNWSGDSPIPQGTLLLKGSLKFVPDEILPGDEIECLLDLSVSAMTLTGKDGAVLKNTQDRVWSVDTSRFMNKTVNFPVVPDSELLGIGVGSQVPDLINRDTKRIISMTIPDTAKPGVYPVRAFVNGTNLRTKVVNLTIIGNNENNSINATIEEDTPVPTEIPTPEITIAPDSGADRQNTDTQYAGMSEKIINERNLHVTSIYPYSGGAGNTMGIKVYGDHFASPVYVTLVKNNQGIDAYNYCFEENQKYGVVMIDIPADAEQGIWDLVITTRDGKATVPFEVTDRLIDPEIISIDAPLLTPDEGKDITISGKQMMEPCEILLANEDLKWFSFTPKPVLMHNTLKIRVKINAPLSDEVTSGQLDLSVWNGDGATSTYENAVSFSTETDL</sequence>